<reference evidence="1 2" key="1">
    <citation type="submission" date="2015-06" db="EMBL/GenBank/DDBJ databases">
        <authorList>
            <person name="Xie B.-B."/>
            <person name="Rong J.-C."/>
            <person name="Qin Q.-L."/>
            <person name="Zhang Y.-Z."/>
        </authorList>
    </citation>
    <scope>NUCLEOTIDE SEQUENCE [LARGE SCALE GENOMIC DNA]</scope>
    <source>
        <strain evidence="1 2">JCM 20779</strain>
    </source>
</reference>
<dbReference type="Proteomes" id="UP000016521">
    <property type="component" value="Chromosome I"/>
</dbReference>
<name>A0ABM6NA45_PSEO7</name>
<proteinExistence type="predicted"/>
<organism evidence="1 2">
    <name type="scientific">Pseudoalteromonas piscicida</name>
    <dbReference type="NCBI Taxonomy" id="43662"/>
    <lineage>
        <taxon>Bacteria</taxon>
        <taxon>Pseudomonadati</taxon>
        <taxon>Pseudomonadota</taxon>
        <taxon>Gammaproteobacteria</taxon>
        <taxon>Alteromonadales</taxon>
        <taxon>Pseudoalteromonadaceae</taxon>
        <taxon>Pseudoalteromonas</taxon>
    </lineage>
</organism>
<keyword evidence="2" id="KW-1185">Reference proteome</keyword>
<evidence type="ECO:0000313" key="1">
    <source>
        <dbReference type="EMBL" id="ATD05656.1"/>
    </source>
</evidence>
<gene>
    <name evidence="1" type="ORF">PPIS_a0337</name>
</gene>
<protein>
    <submittedName>
        <fullName evidence="1">Uncharacterized protein</fullName>
    </submittedName>
</protein>
<evidence type="ECO:0000313" key="2">
    <source>
        <dbReference type="Proteomes" id="UP000016521"/>
    </source>
</evidence>
<accession>A0ABM6NA45</accession>
<sequence>MESLEDSFGLLVLRKSSVDMICIELLFFSNKLKLCKIEFM</sequence>
<dbReference type="EMBL" id="CP011924">
    <property type="protein sequence ID" value="ATD05656.1"/>
    <property type="molecule type" value="Genomic_DNA"/>
</dbReference>